<dbReference type="InterPro" id="IPR036890">
    <property type="entry name" value="HATPase_C_sf"/>
</dbReference>
<dbReference type="SUPFAM" id="SSF55874">
    <property type="entry name" value="ATPase domain of HSP90 chaperone/DNA topoisomerase II/histidine kinase"/>
    <property type="match status" value="1"/>
</dbReference>
<organism evidence="2 3">
    <name type="scientific">Vicia faba</name>
    <name type="common">Broad bean</name>
    <name type="synonym">Faba vulgaris</name>
    <dbReference type="NCBI Taxonomy" id="3906"/>
    <lineage>
        <taxon>Eukaryota</taxon>
        <taxon>Viridiplantae</taxon>
        <taxon>Streptophyta</taxon>
        <taxon>Embryophyta</taxon>
        <taxon>Tracheophyta</taxon>
        <taxon>Spermatophyta</taxon>
        <taxon>Magnoliopsida</taxon>
        <taxon>eudicotyledons</taxon>
        <taxon>Gunneridae</taxon>
        <taxon>Pentapetalae</taxon>
        <taxon>rosids</taxon>
        <taxon>fabids</taxon>
        <taxon>Fabales</taxon>
        <taxon>Fabaceae</taxon>
        <taxon>Papilionoideae</taxon>
        <taxon>50 kb inversion clade</taxon>
        <taxon>NPAAA clade</taxon>
        <taxon>Hologalegina</taxon>
        <taxon>IRL clade</taxon>
        <taxon>Fabeae</taxon>
        <taxon>Vicia</taxon>
    </lineage>
</organism>
<accession>A0AAV1BBB4</accession>
<evidence type="ECO:0000256" key="1">
    <source>
        <dbReference type="SAM" id="MobiDB-lite"/>
    </source>
</evidence>
<dbReference type="EMBL" id="OX451741">
    <property type="protein sequence ID" value="CAI8618898.1"/>
    <property type="molecule type" value="Genomic_DNA"/>
</dbReference>
<reference evidence="2 3" key="1">
    <citation type="submission" date="2023-01" db="EMBL/GenBank/DDBJ databases">
        <authorList>
            <person name="Kreplak J."/>
        </authorList>
    </citation>
    <scope>NUCLEOTIDE SEQUENCE [LARGE SCALE GENOMIC DNA]</scope>
</reference>
<proteinExistence type="predicted"/>
<protein>
    <recommendedName>
        <fullName evidence="4">Chloroplast sensor kinase, chloroplastic</fullName>
    </recommendedName>
</protein>
<feature type="region of interest" description="Disordered" evidence="1">
    <location>
        <begin position="386"/>
        <end position="409"/>
    </location>
</feature>
<dbReference type="PANTHER" id="PTHR48206:SF1">
    <property type="entry name" value="CHLOROPLAST SENSOR KINASE, CHLOROPLASTIC"/>
    <property type="match status" value="1"/>
</dbReference>
<keyword evidence="3" id="KW-1185">Reference proteome</keyword>
<dbReference type="PANTHER" id="PTHR48206">
    <property type="entry name" value="CHLOROPLAST SENSOR KINASE, CHLOROPLASTIC"/>
    <property type="match status" value="1"/>
</dbReference>
<name>A0AAV1BBB4_VICFA</name>
<dbReference type="Gene3D" id="3.30.565.10">
    <property type="entry name" value="Histidine kinase-like ATPase, C-terminal domain"/>
    <property type="match status" value="1"/>
</dbReference>
<dbReference type="AlphaFoldDB" id="A0AAV1BBB4"/>
<evidence type="ECO:0008006" key="4">
    <source>
        <dbReference type="Google" id="ProtNLM"/>
    </source>
</evidence>
<gene>
    <name evidence="2" type="ORF">VFH_VI145280</name>
</gene>
<feature type="compositionally biased region" description="Polar residues" evidence="1">
    <location>
        <begin position="388"/>
        <end position="400"/>
    </location>
</feature>
<evidence type="ECO:0000313" key="2">
    <source>
        <dbReference type="EMBL" id="CAI8618898.1"/>
    </source>
</evidence>
<dbReference type="InterPro" id="IPR053334">
    <property type="entry name" value="Chloroplast_Sensor_Kinase"/>
</dbReference>
<evidence type="ECO:0000313" key="3">
    <source>
        <dbReference type="Proteomes" id="UP001157006"/>
    </source>
</evidence>
<dbReference type="Proteomes" id="UP001157006">
    <property type="component" value="Chromosome 6"/>
</dbReference>
<sequence length="602" mass="66290">MNELCSQMQLLSTINTSTLPLTFNSHRFRNPSCFLQTLNANPNSDSGSGDDSRNNSATLTLSSSRALASAIRKVSISPVEFTQRLEKDRKNGPVHPSPDFHRLCLQQLHLFRRIVPGSFLSVYVRPAGSYVMDQLELRRVAMYPGEDAESEEEGIVILVGHFHAQAGLRAAETALSGLQVKVVPECKAIVLPMVKHPFVVGFLVAELPLVELETCEKGQSDGSNNRVSRKEVYSLSPFLDLDKKSWETQTSRFKDEPVCMGNFTSDQRSNAVDISQSLAMAYVMDQKAMLLQQSTWQNNVRMNNLVEQIHAPLSSIQSLSKILSTQTKKSQISHDIVEDILVLGDRLRDVLHQLQDAVYVTKANIMRHNEEAIKKMNHILAESKESQLLDSSPMDTSANKMNKAGEPPSLSAAAKDIEMPLPPLALTPLRHGIRPCNVSEVLADMVDTIRPLALNQKRVIELTQLSSPLLAAVAEPELRQAFSNLIEGALLRTHVGGKVAIVSNATPAGDTLVCIDDDGPDMHYMTQMHSLTPYGQELLAEGMVEDNMTWNFVAGLTIAREILESYGCVVRIISPRTKDGPLGAGGTRAELWLPAPVMKSDV</sequence>